<gene>
    <name evidence="2" type="ORF">PSHT_00854</name>
</gene>
<dbReference type="AlphaFoldDB" id="A0A2S4WM67"/>
<dbReference type="VEuPathDB" id="FungiDB:PSTT_06094"/>
<reference evidence="3" key="3">
    <citation type="journal article" date="2018" name="Mol. Plant Microbe Interact.">
        <title>Genome sequence resources for the wheat stripe rust pathogen (Puccinia striiformis f. sp. tritici) and the barley stripe rust pathogen (Puccinia striiformis f. sp. hordei).</title>
        <authorList>
            <person name="Xia C."/>
            <person name="Wang M."/>
            <person name="Yin C."/>
            <person name="Cornejo O.E."/>
            <person name="Hulbert S.H."/>
            <person name="Chen X."/>
        </authorList>
    </citation>
    <scope>NUCLEOTIDE SEQUENCE [LARGE SCALE GENOMIC DNA]</scope>
    <source>
        <strain evidence="3">93TX-2</strain>
    </source>
</reference>
<dbReference type="VEuPathDB" id="FungiDB:PSHT_00854"/>
<reference evidence="2 3" key="1">
    <citation type="submission" date="2017-12" db="EMBL/GenBank/DDBJ databases">
        <title>Gene loss provides genomic basis for host adaptation in cereal stripe rust fungi.</title>
        <authorList>
            <person name="Xia C."/>
        </authorList>
    </citation>
    <scope>NUCLEOTIDE SEQUENCE [LARGE SCALE GENOMIC DNA]</scope>
    <source>
        <strain evidence="2 3">93TX-2</strain>
    </source>
</reference>
<reference evidence="3" key="2">
    <citation type="journal article" date="2018" name="BMC Genomics">
        <title>Genomic insights into host adaptation between the wheat stripe rust pathogen (Puccinia striiformis f. sp. tritici) and the barley stripe rust pathogen (Puccinia striiformis f. sp. hordei).</title>
        <authorList>
            <person name="Xia C."/>
            <person name="Wang M."/>
            <person name="Yin C."/>
            <person name="Cornejo O.E."/>
            <person name="Hulbert S.H."/>
            <person name="Chen X."/>
        </authorList>
    </citation>
    <scope>NUCLEOTIDE SEQUENCE [LARGE SCALE GENOMIC DNA]</scope>
    <source>
        <strain evidence="3">93TX-2</strain>
    </source>
</reference>
<feature type="region of interest" description="Disordered" evidence="1">
    <location>
        <begin position="84"/>
        <end position="113"/>
    </location>
</feature>
<sequence length="113" mass="13036">MLQDLKTDCGSNIIRQSHKKVLSQRDFDMFTLMANNRDILDQESNHIGPVITRTEDFYLSGINKFQSHICQVDSSITKFKNHLTTNQQERGEEKEAEDDVVHTDDESVESCDM</sequence>
<comment type="caution">
    <text evidence="2">The sequence shown here is derived from an EMBL/GenBank/DDBJ whole genome shotgun (WGS) entry which is preliminary data.</text>
</comment>
<organism evidence="2 3">
    <name type="scientific">Puccinia striiformis</name>
    <dbReference type="NCBI Taxonomy" id="27350"/>
    <lineage>
        <taxon>Eukaryota</taxon>
        <taxon>Fungi</taxon>
        <taxon>Dikarya</taxon>
        <taxon>Basidiomycota</taxon>
        <taxon>Pucciniomycotina</taxon>
        <taxon>Pucciniomycetes</taxon>
        <taxon>Pucciniales</taxon>
        <taxon>Pucciniaceae</taxon>
        <taxon>Puccinia</taxon>
    </lineage>
</organism>
<evidence type="ECO:0000313" key="3">
    <source>
        <dbReference type="Proteomes" id="UP000238274"/>
    </source>
</evidence>
<feature type="compositionally biased region" description="Basic and acidic residues" evidence="1">
    <location>
        <begin position="89"/>
        <end position="105"/>
    </location>
</feature>
<evidence type="ECO:0000313" key="2">
    <source>
        <dbReference type="EMBL" id="POW22876.1"/>
    </source>
</evidence>
<protein>
    <submittedName>
        <fullName evidence="2">Uncharacterized protein</fullName>
    </submittedName>
</protein>
<proteinExistence type="predicted"/>
<keyword evidence="3" id="KW-1185">Reference proteome</keyword>
<evidence type="ECO:0000256" key="1">
    <source>
        <dbReference type="SAM" id="MobiDB-lite"/>
    </source>
</evidence>
<dbReference type="EMBL" id="PKSM01000006">
    <property type="protein sequence ID" value="POW22876.1"/>
    <property type="molecule type" value="Genomic_DNA"/>
</dbReference>
<name>A0A2S4WM67_9BASI</name>
<dbReference type="Proteomes" id="UP000238274">
    <property type="component" value="Unassembled WGS sequence"/>
</dbReference>
<accession>A0A2S4WM67</accession>